<gene>
    <name evidence="1" type="ORF">CCMP2556_LOCUS35763</name>
</gene>
<name>A0ABP0P9H6_9DINO</name>
<organism evidence="1 2">
    <name type="scientific">Durusdinium trenchii</name>
    <dbReference type="NCBI Taxonomy" id="1381693"/>
    <lineage>
        <taxon>Eukaryota</taxon>
        <taxon>Sar</taxon>
        <taxon>Alveolata</taxon>
        <taxon>Dinophyceae</taxon>
        <taxon>Suessiales</taxon>
        <taxon>Symbiodiniaceae</taxon>
        <taxon>Durusdinium</taxon>
    </lineage>
</organism>
<proteinExistence type="predicted"/>
<comment type="caution">
    <text evidence="1">The sequence shown here is derived from an EMBL/GenBank/DDBJ whole genome shotgun (WGS) entry which is preliminary data.</text>
</comment>
<dbReference type="EMBL" id="CAXAMN010022795">
    <property type="protein sequence ID" value="CAK9072690.1"/>
    <property type="molecule type" value="Genomic_DNA"/>
</dbReference>
<protein>
    <submittedName>
        <fullName evidence="1">Uncharacterized protein</fullName>
    </submittedName>
</protein>
<reference evidence="1 2" key="1">
    <citation type="submission" date="2024-02" db="EMBL/GenBank/DDBJ databases">
        <authorList>
            <person name="Chen Y."/>
            <person name="Shah S."/>
            <person name="Dougan E. K."/>
            <person name="Thang M."/>
            <person name="Chan C."/>
        </authorList>
    </citation>
    <scope>NUCLEOTIDE SEQUENCE [LARGE SCALE GENOMIC DNA]</scope>
</reference>
<evidence type="ECO:0000313" key="1">
    <source>
        <dbReference type="EMBL" id="CAK9072690.1"/>
    </source>
</evidence>
<sequence length="144" mass="16903">MNKQRRNQIPLRGSGRILLQLYDLLASWRMNIDDPRLTPGTLDPCWFGHGGIQPSDQRVNIILVFDRMLGVWDRHGPFGLMFFIANGMYHSVWVYLPSADVVSLRRWNCMMSEKFESSEMEIRSDVVAKNMDSKKKWIRTMPRQ</sequence>
<accession>A0ABP0P9H6</accession>
<dbReference type="Proteomes" id="UP001642484">
    <property type="component" value="Unassembled WGS sequence"/>
</dbReference>
<keyword evidence="2" id="KW-1185">Reference proteome</keyword>
<evidence type="ECO:0000313" key="2">
    <source>
        <dbReference type="Proteomes" id="UP001642484"/>
    </source>
</evidence>